<dbReference type="InterPro" id="IPR041492">
    <property type="entry name" value="HAD_2"/>
</dbReference>
<dbReference type="STRING" id="1073089.A0A1L9RBQ0"/>
<dbReference type="Proteomes" id="UP000184383">
    <property type="component" value="Unassembled WGS sequence"/>
</dbReference>
<dbReference type="SUPFAM" id="SSF56784">
    <property type="entry name" value="HAD-like"/>
    <property type="match status" value="1"/>
</dbReference>
<proteinExistence type="predicted"/>
<dbReference type="SFLD" id="SFLDS00003">
    <property type="entry name" value="Haloacid_Dehalogenase"/>
    <property type="match status" value="1"/>
</dbReference>
<dbReference type="OrthoDB" id="1694274at2759"/>
<evidence type="ECO:0000256" key="2">
    <source>
        <dbReference type="ARBA" id="ARBA00022801"/>
    </source>
</evidence>
<protein>
    <submittedName>
        <fullName evidence="4">Uncharacterized protein</fullName>
    </submittedName>
</protein>
<dbReference type="GO" id="GO:0046872">
    <property type="term" value="F:metal ion binding"/>
    <property type="evidence" value="ECO:0007669"/>
    <property type="project" value="UniProtKB-KW"/>
</dbReference>
<dbReference type="RefSeq" id="XP_040686032.1">
    <property type="nucleotide sequence ID" value="XM_040829818.1"/>
</dbReference>
<dbReference type="InterPro" id="IPR023214">
    <property type="entry name" value="HAD_sf"/>
</dbReference>
<dbReference type="EMBL" id="KV878215">
    <property type="protein sequence ID" value="OJJ32355.1"/>
    <property type="molecule type" value="Genomic_DNA"/>
</dbReference>
<gene>
    <name evidence="4" type="ORF">ASPWEDRAFT_161818</name>
</gene>
<dbReference type="AlphaFoldDB" id="A0A1L9RBQ0"/>
<reference evidence="5" key="1">
    <citation type="journal article" date="2017" name="Genome Biol.">
        <title>Comparative genomics reveals high biological diversity and specific adaptations in the industrially and medically important fungal genus Aspergillus.</title>
        <authorList>
            <person name="de Vries R.P."/>
            <person name="Riley R."/>
            <person name="Wiebenga A."/>
            <person name="Aguilar-Osorio G."/>
            <person name="Amillis S."/>
            <person name="Uchima C.A."/>
            <person name="Anderluh G."/>
            <person name="Asadollahi M."/>
            <person name="Askin M."/>
            <person name="Barry K."/>
            <person name="Battaglia E."/>
            <person name="Bayram O."/>
            <person name="Benocci T."/>
            <person name="Braus-Stromeyer S.A."/>
            <person name="Caldana C."/>
            <person name="Canovas D."/>
            <person name="Cerqueira G.C."/>
            <person name="Chen F."/>
            <person name="Chen W."/>
            <person name="Choi C."/>
            <person name="Clum A."/>
            <person name="Dos Santos R.A."/>
            <person name="Damasio A.R."/>
            <person name="Diallinas G."/>
            <person name="Emri T."/>
            <person name="Fekete E."/>
            <person name="Flipphi M."/>
            <person name="Freyberg S."/>
            <person name="Gallo A."/>
            <person name="Gournas C."/>
            <person name="Habgood R."/>
            <person name="Hainaut M."/>
            <person name="Harispe M.L."/>
            <person name="Henrissat B."/>
            <person name="Hilden K.S."/>
            <person name="Hope R."/>
            <person name="Hossain A."/>
            <person name="Karabika E."/>
            <person name="Karaffa L."/>
            <person name="Karanyi Z."/>
            <person name="Krasevec N."/>
            <person name="Kuo A."/>
            <person name="Kusch H."/>
            <person name="LaButti K."/>
            <person name="Lagendijk E.L."/>
            <person name="Lapidus A."/>
            <person name="Levasseur A."/>
            <person name="Lindquist E."/>
            <person name="Lipzen A."/>
            <person name="Logrieco A.F."/>
            <person name="MacCabe A."/>
            <person name="Maekelae M.R."/>
            <person name="Malavazi I."/>
            <person name="Melin P."/>
            <person name="Meyer V."/>
            <person name="Mielnichuk N."/>
            <person name="Miskei M."/>
            <person name="Molnar A.P."/>
            <person name="Mule G."/>
            <person name="Ngan C.Y."/>
            <person name="Orejas M."/>
            <person name="Orosz E."/>
            <person name="Ouedraogo J.P."/>
            <person name="Overkamp K.M."/>
            <person name="Park H.-S."/>
            <person name="Perrone G."/>
            <person name="Piumi F."/>
            <person name="Punt P.J."/>
            <person name="Ram A.F."/>
            <person name="Ramon A."/>
            <person name="Rauscher S."/>
            <person name="Record E."/>
            <person name="Riano-Pachon D.M."/>
            <person name="Robert V."/>
            <person name="Roehrig J."/>
            <person name="Ruller R."/>
            <person name="Salamov A."/>
            <person name="Salih N.S."/>
            <person name="Samson R.A."/>
            <person name="Sandor E."/>
            <person name="Sanguinetti M."/>
            <person name="Schuetze T."/>
            <person name="Sepcic K."/>
            <person name="Shelest E."/>
            <person name="Sherlock G."/>
            <person name="Sophianopoulou V."/>
            <person name="Squina F.M."/>
            <person name="Sun H."/>
            <person name="Susca A."/>
            <person name="Todd R.B."/>
            <person name="Tsang A."/>
            <person name="Unkles S.E."/>
            <person name="van de Wiele N."/>
            <person name="van Rossen-Uffink D."/>
            <person name="Oliveira J.V."/>
            <person name="Vesth T.C."/>
            <person name="Visser J."/>
            <person name="Yu J.-H."/>
            <person name="Zhou M."/>
            <person name="Andersen M.R."/>
            <person name="Archer D.B."/>
            <person name="Baker S.E."/>
            <person name="Benoit I."/>
            <person name="Brakhage A.A."/>
            <person name="Braus G.H."/>
            <person name="Fischer R."/>
            <person name="Frisvad J.C."/>
            <person name="Goldman G.H."/>
            <person name="Houbraken J."/>
            <person name="Oakley B."/>
            <person name="Pocsi I."/>
            <person name="Scazzocchio C."/>
            <person name="Seiboth B."/>
            <person name="vanKuyk P.A."/>
            <person name="Wortman J."/>
            <person name="Dyer P.S."/>
            <person name="Grigoriev I.V."/>
        </authorList>
    </citation>
    <scope>NUCLEOTIDE SEQUENCE [LARGE SCALE GENOMIC DNA]</scope>
    <source>
        <strain evidence="5">DTO 134E9</strain>
    </source>
</reference>
<dbReference type="InterPro" id="IPR023198">
    <property type="entry name" value="PGP-like_dom2"/>
</dbReference>
<dbReference type="InterPro" id="IPR051400">
    <property type="entry name" value="HAD-like_hydrolase"/>
</dbReference>
<keyword evidence="3" id="KW-0460">Magnesium</keyword>
<dbReference type="PANTHER" id="PTHR46470">
    <property type="entry name" value="N-ACYLNEURAMINATE-9-PHOSPHATASE"/>
    <property type="match status" value="1"/>
</dbReference>
<name>A0A1L9RBQ0_ASPWE</name>
<evidence type="ECO:0000256" key="1">
    <source>
        <dbReference type="ARBA" id="ARBA00022723"/>
    </source>
</evidence>
<dbReference type="Gene3D" id="1.10.150.240">
    <property type="entry name" value="Putative phosphatase, domain 2"/>
    <property type="match status" value="1"/>
</dbReference>
<dbReference type="GeneID" id="63745666"/>
<dbReference type="GO" id="GO:0016791">
    <property type="term" value="F:phosphatase activity"/>
    <property type="evidence" value="ECO:0007669"/>
    <property type="project" value="TreeGrafter"/>
</dbReference>
<accession>A0A1L9RBQ0</accession>
<dbReference type="Gene3D" id="3.40.50.1000">
    <property type="entry name" value="HAD superfamily/HAD-like"/>
    <property type="match status" value="1"/>
</dbReference>
<keyword evidence="1" id="KW-0479">Metal-binding</keyword>
<dbReference type="InterPro" id="IPR036412">
    <property type="entry name" value="HAD-like_sf"/>
</dbReference>
<dbReference type="VEuPathDB" id="FungiDB:ASPWEDRAFT_161818"/>
<keyword evidence="2" id="KW-0378">Hydrolase</keyword>
<dbReference type="SFLD" id="SFLDG01129">
    <property type="entry name" value="C1.5:_HAD__Beta-PGM__Phosphata"/>
    <property type="match status" value="1"/>
</dbReference>
<dbReference type="PANTHER" id="PTHR46470:SF2">
    <property type="entry name" value="GLYCERALDEHYDE 3-PHOSPHATE PHOSPHATASE"/>
    <property type="match status" value="1"/>
</dbReference>
<evidence type="ECO:0000313" key="4">
    <source>
        <dbReference type="EMBL" id="OJJ32355.1"/>
    </source>
</evidence>
<dbReference type="Pfam" id="PF13419">
    <property type="entry name" value="HAD_2"/>
    <property type="match status" value="1"/>
</dbReference>
<evidence type="ECO:0000313" key="5">
    <source>
        <dbReference type="Proteomes" id="UP000184383"/>
    </source>
</evidence>
<evidence type="ECO:0000256" key="3">
    <source>
        <dbReference type="ARBA" id="ARBA00022842"/>
    </source>
</evidence>
<keyword evidence="5" id="KW-1185">Reference proteome</keyword>
<organism evidence="4 5">
    <name type="scientific">Aspergillus wentii DTO 134E9</name>
    <dbReference type="NCBI Taxonomy" id="1073089"/>
    <lineage>
        <taxon>Eukaryota</taxon>
        <taxon>Fungi</taxon>
        <taxon>Dikarya</taxon>
        <taxon>Ascomycota</taxon>
        <taxon>Pezizomycotina</taxon>
        <taxon>Eurotiomycetes</taxon>
        <taxon>Eurotiomycetidae</taxon>
        <taxon>Eurotiales</taxon>
        <taxon>Aspergillaceae</taxon>
        <taxon>Aspergillus</taxon>
        <taxon>Aspergillus subgen. Cremei</taxon>
    </lineage>
</organism>
<sequence length="319" mass="36093">MIKDTSASKIIVYEQLIPDTKGTIASLYDHWGIQPPQHHIHYTNNNPLENDTSHMHLSTLEIEQIENQLGTLYLKSCSPYLSTIRSALSSKTWFGFDLDDTLHEFRKASSHASSSVFEAIHQESNISIDTLKATYADILRSKTASAFSDGRTSTEYRRERFSCLLQIHNLHTTEERLFRLLSIYQASLQTALTRKPHAFTLLEKIKALNKNVIVVTEGPQDSQEWTVEQLGLRPYIDIIVTTNEVGKAKVDGLFSVVLEKYHISARDIVYVGDNAVRDILPAQEVGILAVLYDEKRDCRFDDPGVFRVNSLGKLVGLIE</sequence>